<comment type="caution">
    <text evidence="1">The sequence shown here is derived from an EMBL/GenBank/DDBJ whole genome shotgun (WGS) entry which is preliminary data.</text>
</comment>
<evidence type="ECO:0000313" key="1">
    <source>
        <dbReference type="EMBL" id="CAB1445436.1"/>
    </source>
</evidence>
<dbReference type="Proteomes" id="UP001153269">
    <property type="component" value="Unassembled WGS sequence"/>
</dbReference>
<dbReference type="AlphaFoldDB" id="A0A9N7YV07"/>
<accession>A0A9N7YV07</accession>
<organism evidence="1 2">
    <name type="scientific">Pleuronectes platessa</name>
    <name type="common">European plaice</name>
    <dbReference type="NCBI Taxonomy" id="8262"/>
    <lineage>
        <taxon>Eukaryota</taxon>
        <taxon>Metazoa</taxon>
        <taxon>Chordata</taxon>
        <taxon>Craniata</taxon>
        <taxon>Vertebrata</taxon>
        <taxon>Euteleostomi</taxon>
        <taxon>Actinopterygii</taxon>
        <taxon>Neopterygii</taxon>
        <taxon>Teleostei</taxon>
        <taxon>Neoteleostei</taxon>
        <taxon>Acanthomorphata</taxon>
        <taxon>Carangaria</taxon>
        <taxon>Pleuronectiformes</taxon>
        <taxon>Pleuronectoidei</taxon>
        <taxon>Pleuronectidae</taxon>
        <taxon>Pleuronectes</taxon>
    </lineage>
</organism>
<gene>
    <name evidence="1" type="ORF">PLEPLA_LOCUS33167</name>
</gene>
<keyword evidence="2" id="KW-1185">Reference proteome</keyword>
<reference evidence="1" key="1">
    <citation type="submission" date="2020-03" db="EMBL/GenBank/DDBJ databases">
        <authorList>
            <person name="Weist P."/>
        </authorList>
    </citation>
    <scope>NUCLEOTIDE SEQUENCE</scope>
</reference>
<dbReference type="EMBL" id="CADEAL010003668">
    <property type="protein sequence ID" value="CAB1445436.1"/>
    <property type="molecule type" value="Genomic_DNA"/>
</dbReference>
<name>A0A9N7YV07_PLEPL</name>
<proteinExistence type="predicted"/>
<sequence length="103" mass="10721">MSSSPPMEAEESVPERCPLDVVKRGKRKGGSVQVKELGRAGGAHVFGGAICDPGNKILSVGIVCFLSEGFDDPDSLSALRLPECRQEASGVVDVGSPAIYAHP</sequence>
<evidence type="ECO:0000313" key="2">
    <source>
        <dbReference type="Proteomes" id="UP001153269"/>
    </source>
</evidence>
<protein>
    <submittedName>
        <fullName evidence="1">Uncharacterized protein</fullName>
    </submittedName>
</protein>